<protein>
    <submittedName>
        <fullName evidence="1">Uncharacterized protein</fullName>
    </submittedName>
</protein>
<dbReference type="AlphaFoldDB" id="A0A9Q0K5L5"/>
<reference evidence="1" key="1">
    <citation type="journal article" date="2023" name="Plant J.">
        <title>The genome of the king protea, Protea cynaroides.</title>
        <authorList>
            <person name="Chang J."/>
            <person name="Duong T.A."/>
            <person name="Schoeman C."/>
            <person name="Ma X."/>
            <person name="Roodt D."/>
            <person name="Barker N."/>
            <person name="Li Z."/>
            <person name="Van de Peer Y."/>
            <person name="Mizrachi E."/>
        </authorList>
    </citation>
    <scope>NUCLEOTIDE SEQUENCE</scope>
    <source>
        <tissue evidence="1">Young leaves</tissue>
    </source>
</reference>
<dbReference type="Proteomes" id="UP001141806">
    <property type="component" value="Unassembled WGS sequence"/>
</dbReference>
<name>A0A9Q0K5L5_9MAGN</name>
<evidence type="ECO:0000313" key="2">
    <source>
        <dbReference type="Proteomes" id="UP001141806"/>
    </source>
</evidence>
<proteinExistence type="predicted"/>
<evidence type="ECO:0000313" key="1">
    <source>
        <dbReference type="EMBL" id="KAJ4962855.1"/>
    </source>
</evidence>
<dbReference type="EMBL" id="JAMYWD010000008">
    <property type="protein sequence ID" value="KAJ4962855.1"/>
    <property type="molecule type" value="Genomic_DNA"/>
</dbReference>
<accession>A0A9Q0K5L5</accession>
<comment type="caution">
    <text evidence="1">The sequence shown here is derived from an EMBL/GenBank/DDBJ whole genome shotgun (WGS) entry which is preliminary data.</text>
</comment>
<organism evidence="1 2">
    <name type="scientific">Protea cynaroides</name>
    <dbReference type="NCBI Taxonomy" id="273540"/>
    <lineage>
        <taxon>Eukaryota</taxon>
        <taxon>Viridiplantae</taxon>
        <taxon>Streptophyta</taxon>
        <taxon>Embryophyta</taxon>
        <taxon>Tracheophyta</taxon>
        <taxon>Spermatophyta</taxon>
        <taxon>Magnoliopsida</taxon>
        <taxon>Proteales</taxon>
        <taxon>Proteaceae</taxon>
        <taxon>Protea</taxon>
    </lineage>
</organism>
<sequence length="181" mass="19912">MTLVGGGTPSIGRRSGWLSGNPTGDWMELGPLRVMVLQMGSKIPVWVLGAPSSAGGVVGQRLSWWDDGSVLTHEGLLWSVRMSSHVATGQTPLLHVQILLMGTAIGMGRYSRHFSVDRRAIRLFPGRVRSRGCWSSIDMECLERDRDAVGVLVGQMLENEPGGSVLSVDQVRRYHRKHRLL</sequence>
<keyword evidence="2" id="KW-1185">Reference proteome</keyword>
<gene>
    <name evidence="1" type="ORF">NE237_022794</name>
</gene>